<dbReference type="WBParaSite" id="nRc.2.0.1.t39399-RA">
    <property type="protein sequence ID" value="nRc.2.0.1.t39399-RA"/>
    <property type="gene ID" value="nRc.2.0.1.g39399"/>
</dbReference>
<dbReference type="InterPro" id="IPR001878">
    <property type="entry name" value="Znf_CCHC"/>
</dbReference>
<dbReference type="Proteomes" id="UP000887565">
    <property type="component" value="Unplaced"/>
</dbReference>
<dbReference type="GO" id="GO:0019899">
    <property type="term" value="F:enzyme binding"/>
    <property type="evidence" value="ECO:0007669"/>
    <property type="project" value="UniProtKB-ARBA"/>
</dbReference>
<reference evidence="4" key="1">
    <citation type="submission" date="2022-11" db="UniProtKB">
        <authorList>
            <consortium name="WormBaseParasite"/>
        </authorList>
    </citation>
    <scope>IDENTIFICATION</scope>
</reference>
<evidence type="ECO:0000256" key="1">
    <source>
        <dbReference type="PROSITE-ProRule" id="PRU00047"/>
    </source>
</evidence>
<accession>A0A915KMY2</accession>
<dbReference type="GO" id="GO:0003676">
    <property type="term" value="F:nucleic acid binding"/>
    <property type="evidence" value="ECO:0007669"/>
    <property type="project" value="InterPro"/>
</dbReference>
<keyword evidence="1" id="KW-0479">Metal-binding</keyword>
<dbReference type="InterPro" id="IPR036875">
    <property type="entry name" value="Znf_CCHC_sf"/>
</dbReference>
<feature type="domain" description="CCHC-type" evidence="2">
    <location>
        <begin position="70"/>
        <end position="84"/>
    </location>
</feature>
<sequence length="85" mass="9576">MADPAKDSKDVHAICNYSRCNSDRYLNPGPDQSWNRSKHPQSPMRSKHCGSCGSTHPTYLSPDCKSKDSKCYDCGRMGHFAKYCE</sequence>
<organism evidence="3 4">
    <name type="scientific">Romanomermis culicivorax</name>
    <name type="common">Nematode worm</name>
    <dbReference type="NCBI Taxonomy" id="13658"/>
    <lineage>
        <taxon>Eukaryota</taxon>
        <taxon>Metazoa</taxon>
        <taxon>Ecdysozoa</taxon>
        <taxon>Nematoda</taxon>
        <taxon>Enoplea</taxon>
        <taxon>Dorylaimia</taxon>
        <taxon>Mermithida</taxon>
        <taxon>Mermithoidea</taxon>
        <taxon>Mermithidae</taxon>
        <taxon>Romanomermis</taxon>
    </lineage>
</organism>
<keyword evidence="3" id="KW-1185">Reference proteome</keyword>
<dbReference type="AlphaFoldDB" id="A0A915KMY2"/>
<evidence type="ECO:0000313" key="3">
    <source>
        <dbReference type="Proteomes" id="UP000887565"/>
    </source>
</evidence>
<proteinExistence type="predicted"/>
<dbReference type="GO" id="GO:0008270">
    <property type="term" value="F:zinc ion binding"/>
    <property type="evidence" value="ECO:0007669"/>
    <property type="project" value="UniProtKB-KW"/>
</dbReference>
<keyword evidence="1" id="KW-0863">Zinc-finger</keyword>
<dbReference type="SUPFAM" id="SSF57756">
    <property type="entry name" value="Retrovirus zinc finger-like domains"/>
    <property type="match status" value="1"/>
</dbReference>
<keyword evidence="1" id="KW-0862">Zinc</keyword>
<evidence type="ECO:0000313" key="4">
    <source>
        <dbReference type="WBParaSite" id="nRc.2.0.1.t39399-RA"/>
    </source>
</evidence>
<evidence type="ECO:0000259" key="2">
    <source>
        <dbReference type="PROSITE" id="PS50158"/>
    </source>
</evidence>
<name>A0A915KMY2_ROMCU</name>
<dbReference type="PROSITE" id="PS50158">
    <property type="entry name" value="ZF_CCHC"/>
    <property type="match status" value="1"/>
</dbReference>
<protein>
    <submittedName>
        <fullName evidence="4">CCHC-type domain-containing protein</fullName>
    </submittedName>
</protein>